<evidence type="ECO:0000256" key="1">
    <source>
        <dbReference type="ARBA" id="ARBA00001947"/>
    </source>
</evidence>
<keyword evidence="3 6" id="KW-0378">Hydrolase</keyword>
<evidence type="ECO:0000259" key="5">
    <source>
        <dbReference type="Pfam" id="PF07687"/>
    </source>
</evidence>
<name>A0A927N2F4_9ACTN</name>
<feature type="domain" description="Peptidase M20 dimerisation" evidence="5">
    <location>
        <begin position="195"/>
        <end position="303"/>
    </location>
</feature>
<keyword evidence="7" id="KW-1185">Reference proteome</keyword>
<evidence type="ECO:0000256" key="4">
    <source>
        <dbReference type="ARBA" id="ARBA00022833"/>
    </source>
</evidence>
<sequence>MTTEELVGRVRELEGDLLELVSQLIAIDSQIPPYGDERAIVGFLQSYFAEHGLGSGTVLAKDPVRPNLVLRMEGDPSGPTLGLCGHVDTKPVGAAADQWRTDPFSVTHVDGMLYGLGTSDMKAAVAAMIIAARAGRDVGAFTGGSLELVLVADEEAGATYGAQWLAPQLRHLDACLIGEPSGWERDWQGLHLVSRGLSCFRIRVAGTQRHSSLSDRLPSTNACLEMARLMTEMGEELSLTYPGQVFADLRPTVNTGVLVDGGVSFGVVPGEASFGCEVRAVPGMSVEQLAADVRGWLDKAHADWGVEATLTFEPGLTWIDPSEVAADAAVVQAAQAGCTIALESPPPLSFFPGTTDAPWFTAQGIPTIPSLGPGILTYCHGPNEAVSVRSVKEAAAVYAHTAAAFFAGARDVDGAEC</sequence>
<protein>
    <submittedName>
        <fullName evidence="6">Acetylornithine deacetylase</fullName>
        <ecNumber evidence="6">3.5.1.16</ecNumber>
    </submittedName>
</protein>
<gene>
    <name evidence="6" type="ORF">HEB94_005906</name>
</gene>
<comment type="cofactor">
    <cofactor evidence="1">
        <name>Zn(2+)</name>
        <dbReference type="ChEBI" id="CHEBI:29105"/>
    </cofactor>
</comment>
<dbReference type="GO" id="GO:0046872">
    <property type="term" value="F:metal ion binding"/>
    <property type="evidence" value="ECO:0007669"/>
    <property type="project" value="UniProtKB-KW"/>
</dbReference>
<evidence type="ECO:0000313" key="7">
    <source>
        <dbReference type="Proteomes" id="UP000638648"/>
    </source>
</evidence>
<dbReference type="InterPro" id="IPR011650">
    <property type="entry name" value="Peptidase_M20_dimer"/>
</dbReference>
<dbReference type="InterPro" id="IPR002933">
    <property type="entry name" value="Peptidase_M20"/>
</dbReference>
<evidence type="ECO:0000313" key="6">
    <source>
        <dbReference type="EMBL" id="MBE1609058.1"/>
    </source>
</evidence>
<keyword evidence="4" id="KW-0862">Zinc</keyword>
<dbReference type="Proteomes" id="UP000638648">
    <property type="component" value="Unassembled WGS sequence"/>
</dbReference>
<dbReference type="Pfam" id="PF01546">
    <property type="entry name" value="Peptidase_M20"/>
    <property type="match status" value="1"/>
</dbReference>
<dbReference type="SUPFAM" id="SSF55031">
    <property type="entry name" value="Bacterial exopeptidase dimerisation domain"/>
    <property type="match status" value="1"/>
</dbReference>
<dbReference type="Pfam" id="PF07687">
    <property type="entry name" value="M20_dimer"/>
    <property type="match status" value="1"/>
</dbReference>
<reference evidence="6" key="1">
    <citation type="submission" date="2020-10" db="EMBL/GenBank/DDBJ databases">
        <title>Sequencing the genomes of 1000 actinobacteria strains.</title>
        <authorList>
            <person name="Klenk H.-P."/>
        </authorList>
    </citation>
    <scope>NUCLEOTIDE SEQUENCE</scope>
    <source>
        <strain evidence="6">DSM 45354</strain>
    </source>
</reference>
<dbReference type="Gene3D" id="3.30.70.360">
    <property type="match status" value="1"/>
</dbReference>
<evidence type="ECO:0000256" key="2">
    <source>
        <dbReference type="ARBA" id="ARBA00022723"/>
    </source>
</evidence>
<organism evidence="6 7">
    <name type="scientific">Actinopolymorpha pittospori</name>
    <dbReference type="NCBI Taxonomy" id="648752"/>
    <lineage>
        <taxon>Bacteria</taxon>
        <taxon>Bacillati</taxon>
        <taxon>Actinomycetota</taxon>
        <taxon>Actinomycetes</taxon>
        <taxon>Propionibacteriales</taxon>
        <taxon>Actinopolymorphaceae</taxon>
        <taxon>Actinopolymorpha</taxon>
    </lineage>
</organism>
<accession>A0A927N2F4</accession>
<dbReference type="PANTHER" id="PTHR43808:SF32">
    <property type="entry name" value="ARGE_DAPE-RELATED DEACYLASE"/>
    <property type="match status" value="1"/>
</dbReference>
<keyword evidence="2" id="KW-0479">Metal-binding</keyword>
<dbReference type="EC" id="3.5.1.16" evidence="6"/>
<dbReference type="InterPro" id="IPR036264">
    <property type="entry name" value="Bact_exopeptidase_dim_dom"/>
</dbReference>
<dbReference type="RefSeq" id="WP_192752709.1">
    <property type="nucleotide sequence ID" value="NZ_BAABJL010000273.1"/>
</dbReference>
<dbReference type="PANTHER" id="PTHR43808">
    <property type="entry name" value="ACETYLORNITHINE DEACETYLASE"/>
    <property type="match status" value="1"/>
</dbReference>
<comment type="caution">
    <text evidence="6">The sequence shown here is derived from an EMBL/GenBank/DDBJ whole genome shotgun (WGS) entry which is preliminary data.</text>
</comment>
<evidence type="ECO:0000256" key="3">
    <source>
        <dbReference type="ARBA" id="ARBA00022801"/>
    </source>
</evidence>
<dbReference type="AlphaFoldDB" id="A0A927N2F4"/>
<dbReference type="Gene3D" id="3.40.630.10">
    <property type="entry name" value="Zn peptidases"/>
    <property type="match status" value="2"/>
</dbReference>
<proteinExistence type="predicted"/>
<dbReference type="EMBL" id="JADBEM010000001">
    <property type="protein sequence ID" value="MBE1609058.1"/>
    <property type="molecule type" value="Genomic_DNA"/>
</dbReference>
<dbReference type="InterPro" id="IPR001261">
    <property type="entry name" value="ArgE/DapE_CS"/>
</dbReference>
<dbReference type="InterPro" id="IPR050072">
    <property type="entry name" value="Peptidase_M20A"/>
</dbReference>
<dbReference type="PROSITE" id="PS00759">
    <property type="entry name" value="ARGE_DAPE_CPG2_2"/>
    <property type="match status" value="1"/>
</dbReference>
<dbReference type="GO" id="GO:0008777">
    <property type="term" value="F:acetylornithine deacetylase activity"/>
    <property type="evidence" value="ECO:0007669"/>
    <property type="project" value="UniProtKB-EC"/>
</dbReference>
<dbReference type="SUPFAM" id="SSF53187">
    <property type="entry name" value="Zn-dependent exopeptidases"/>
    <property type="match status" value="1"/>
</dbReference>